<gene>
    <name evidence="1" type="ORF">ASPFODRAFT_405229</name>
</gene>
<evidence type="ECO:0000313" key="2">
    <source>
        <dbReference type="Proteomes" id="UP000184063"/>
    </source>
</evidence>
<organism evidence="1 2">
    <name type="scientific">Aspergillus luchuensis (strain CBS 106.47)</name>
    <dbReference type="NCBI Taxonomy" id="1137211"/>
    <lineage>
        <taxon>Eukaryota</taxon>
        <taxon>Fungi</taxon>
        <taxon>Dikarya</taxon>
        <taxon>Ascomycota</taxon>
        <taxon>Pezizomycotina</taxon>
        <taxon>Eurotiomycetes</taxon>
        <taxon>Eurotiomycetidae</taxon>
        <taxon>Eurotiales</taxon>
        <taxon>Aspergillaceae</taxon>
        <taxon>Aspergillus</taxon>
        <taxon>Aspergillus subgen. Circumdati</taxon>
    </lineage>
</organism>
<dbReference type="Proteomes" id="UP000184063">
    <property type="component" value="Unassembled WGS sequence"/>
</dbReference>
<reference evidence="2" key="1">
    <citation type="journal article" date="2017" name="Genome Biol.">
        <title>Comparative genomics reveals high biological diversity and specific adaptations in the industrially and medically important fungal genus Aspergillus.</title>
        <authorList>
            <person name="de Vries R.P."/>
            <person name="Riley R."/>
            <person name="Wiebenga A."/>
            <person name="Aguilar-Osorio G."/>
            <person name="Amillis S."/>
            <person name="Uchima C.A."/>
            <person name="Anderluh G."/>
            <person name="Asadollahi M."/>
            <person name="Askin M."/>
            <person name="Barry K."/>
            <person name="Battaglia E."/>
            <person name="Bayram O."/>
            <person name="Benocci T."/>
            <person name="Braus-Stromeyer S.A."/>
            <person name="Caldana C."/>
            <person name="Canovas D."/>
            <person name="Cerqueira G.C."/>
            <person name="Chen F."/>
            <person name="Chen W."/>
            <person name="Choi C."/>
            <person name="Clum A."/>
            <person name="Dos Santos R.A."/>
            <person name="Damasio A.R."/>
            <person name="Diallinas G."/>
            <person name="Emri T."/>
            <person name="Fekete E."/>
            <person name="Flipphi M."/>
            <person name="Freyberg S."/>
            <person name="Gallo A."/>
            <person name="Gournas C."/>
            <person name="Habgood R."/>
            <person name="Hainaut M."/>
            <person name="Harispe M.L."/>
            <person name="Henrissat B."/>
            <person name="Hilden K.S."/>
            <person name="Hope R."/>
            <person name="Hossain A."/>
            <person name="Karabika E."/>
            <person name="Karaffa L."/>
            <person name="Karanyi Z."/>
            <person name="Krasevec N."/>
            <person name="Kuo A."/>
            <person name="Kusch H."/>
            <person name="LaButti K."/>
            <person name="Lagendijk E.L."/>
            <person name="Lapidus A."/>
            <person name="Levasseur A."/>
            <person name="Lindquist E."/>
            <person name="Lipzen A."/>
            <person name="Logrieco A.F."/>
            <person name="MacCabe A."/>
            <person name="Maekelae M.R."/>
            <person name="Malavazi I."/>
            <person name="Melin P."/>
            <person name="Meyer V."/>
            <person name="Mielnichuk N."/>
            <person name="Miskei M."/>
            <person name="Molnar A.P."/>
            <person name="Mule G."/>
            <person name="Ngan C.Y."/>
            <person name="Orejas M."/>
            <person name="Orosz E."/>
            <person name="Ouedraogo J.P."/>
            <person name="Overkamp K.M."/>
            <person name="Park H.-S."/>
            <person name="Perrone G."/>
            <person name="Piumi F."/>
            <person name="Punt P.J."/>
            <person name="Ram A.F."/>
            <person name="Ramon A."/>
            <person name="Rauscher S."/>
            <person name="Record E."/>
            <person name="Riano-Pachon D.M."/>
            <person name="Robert V."/>
            <person name="Roehrig J."/>
            <person name="Ruller R."/>
            <person name="Salamov A."/>
            <person name="Salih N.S."/>
            <person name="Samson R.A."/>
            <person name="Sandor E."/>
            <person name="Sanguinetti M."/>
            <person name="Schuetze T."/>
            <person name="Sepcic K."/>
            <person name="Shelest E."/>
            <person name="Sherlock G."/>
            <person name="Sophianopoulou V."/>
            <person name="Squina F.M."/>
            <person name="Sun H."/>
            <person name="Susca A."/>
            <person name="Todd R.B."/>
            <person name="Tsang A."/>
            <person name="Unkles S.E."/>
            <person name="van de Wiele N."/>
            <person name="van Rossen-Uffink D."/>
            <person name="Oliveira J.V."/>
            <person name="Vesth T.C."/>
            <person name="Visser J."/>
            <person name="Yu J.-H."/>
            <person name="Zhou M."/>
            <person name="Andersen M.R."/>
            <person name="Archer D.B."/>
            <person name="Baker S.E."/>
            <person name="Benoit I."/>
            <person name="Brakhage A.A."/>
            <person name="Braus G.H."/>
            <person name="Fischer R."/>
            <person name="Frisvad J.C."/>
            <person name="Goldman G.H."/>
            <person name="Houbraken J."/>
            <person name="Oakley B."/>
            <person name="Pocsi I."/>
            <person name="Scazzocchio C."/>
            <person name="Seiboth B."/>
            <person name="vanKuyk P.A."/>
            <person name="Wortman J."/>
            <person name="Dyer P.S."/>
            <person name="Grigoriev I.V."/>
        </authorList>
    </citation>
    <scope>NUCLEOTIDE SEQUENCE [LARGE SCALE GENOMIC DNA]</scope>
    <source>
        <strain evidence="2">CBS 106.47</strain>
    </source>
</reference>
<accession>A0A1M3T1W2</accession>
<sequence length="68" mass="7748">MCRFFPLRSLKGKIFPCTNHLNYEPPSRSWQRSAVAYRSSLREASITDPMPPMTSGIVVAYMEQGILL</sequence>
<dbReference type="AlphaFoldDB" id="A0A1M3T1W2"/>
<name>A0A1M3T1W2_ASPLC</name>
<dbReference type="VEuPathDB" id="FungiDB:ASPFODRAFT_405229"/>
<dbReference type="EMBL" id="KV878253">
    <property type="protein sequence ID" value="OJZ80706.1"/>
    <property type="molecule type" value="Genomic_DNA"/>
</dbReference>
<evidence type="ECO:0000313" key="1">
    <source>
        <dbReference type="EMBL" id="OJZ80706.1"/>
    </source>
</evidence>
<protein>
    <submittedName>
        <fullName evidence="1">Uncharacterized protein</fullName>
    </submittedName>
</protein>
<proteinExistence type="predicted"/>